<reference evidence="1" key="1">
    <citation type="submission" date="2020-07" db="EMBL/GenBank/DDBJ databases">
        <authorList>
            <person name="Lin J."/>
        </authorList>
    </citation>
    <scope>NUCLEOTIDE SEQUENCE</scope>
</reference>
<name>A0A6V7NSX2_ANACO</name>
<sequence length="268" mass="28568">MAESFHAILGTTASNTENVVERHAVLSVEGETSGQSDQQEPSLAQALGKMTLNRKLASSPNRTPRSRFIANHGVRSRLLAVSTSALPHRSLSTFRLPSVAACCPTSRYRSKLFAVRMASTDSSAPAPAPAPPPPPAHTITLPGGAALQIVAAAGVSEPDFRNAISCALFKQWLNNIQSEKGLLAHGKMCLRQVQIQGVDMFGRRVGFLKFKADVIEKETGTKIPGIVFARGPAVAVLILLESGGDTYAVLTEQVRVPVGKSFLNYQLA</sequence>
<organism evidence="1">
    <name type="scientific">Ananas comosus var. bracteatus</name>
    <name type="common">red pineapple</name>
    <dbReference type="NCBI Taxonomy" id="296719"/>
    <lineage>
        <taxon>Eukaryota</taxon>
        <taxon>Viridiplantae</taxon>
        <taxon>Streptophyta</taxon>
        <taxon>Embryophyta</taxon>
        <taxon>Tracheophyta</taxon>
        <taxon>Spermatophyta</taxon>
        <taxon>Magnoliopsida</taxon>
        <taxon>Liliopsida</taxon>
        <taxon>Poales</taxon>
        <taxon>Bromeliaceae</taxon>
        <taxon>Bromelioideae</taxon>
        <taxon>Ananas</taxon>
    </lineage>
</organism>
<proteinExistence type="predicted"/>
<protein>
    <submittedName>
        <fullName evidence="1">Uncharacterized protein</fullName>
    </submittedName>
</protein>
<evidence type="ECO:0000313" key="1">
    <source>
        <dbReference type="EMBL" id="CAD1821617.1"/>
    </source>
</evidence>
<dbReference type="AlphaFoldDB" id="A0A6V7NSX2"/>
<gene>
    <name evidence="1" type="ORF">CB5_LOCUS4828</name>
</gene>
<dbReference type="EMBL" id="LR862141">
    <property type="protein sequence ID" value="CAD1821617.1"/>
    <property type="molecule type" value="Genomic_DNA"/>
</dbReference>
<accession>A0A6V7NSX2</accession>